<name>A0ABR0E007_ZASCE</name>
<reference evidence="9 10" key="1">
    <citation type="journal article" date="2023" name="G3 (Bethesda)">
        <title>A chromosome-level genome assembly of Zasmidium syzygii isolated from banana leaves.</title>
        <authorList>
            <person name="van Westerhoven A.C."/>
            <person name="Mehrabi R."/>
            <person name="Talebi R."/>
            <person name="Steentjes M.B.F."/>
            <person name="Corcolon B."/>
            <person name="Chong P.A."/>
            <person name="Kema G.H.J."/>
            <person name="Seidl M.F."/>
        </authorList>
    </citation>
    <scope>NUCLEOTIDE SEQUENCE [LARGE SCALE GENOMIC DNA]</scope>
    <source>
        <strain evidence="9 10">P124</strain>
    </source>
</reference>
<feature type="compositionally biased region" description="Polar residues" evidence="8">
    <location>
        <begin position="45"/>
        <end position="58"/>
    </location>
</feature>
<dbReference type="InterPro" id="IPR025574">
    <property type="entry name" value="Nucleoporin_FG_rpt"/>
</dbReference>
<comment type="subcellular location">
    <subcellularLocation>
        <location evidence="1">Nucleus</location>
        <location evidence="1">Nuclear pore complex</location>
    </subcellularLocation>
</comment>
<evidence type="ECO:0000256" key="1">
    <source>
        <dbReference type="ARBA" id="ARBA00004567"/>
    </source>
</evidence>
<keyword evidence="5" id="KW-0811">Translocation</keyword>
<evidence type="ECO:0000256" key="2">
    <source>
        <dbReference type="ARBA" id="ARBA00022448"/>
    </source>
</evidence>
<evidence type="ECO:0000313" key="10">
    <source>
        <dbReference type="Proteomes" id="UP001305779"/>
    </source>
</evidence>
<accession>A0ABR0E007</accession>
<proteinExistence type="predicted"/>
<feature type="region of interest" description="Disordered" evidence="8">
    <location>
        <begin position="45"/>
        <end position="327"/>
    </location>
</feature>
<keyword evidence="2" id="KW-0813">Transport</keyword>
<feature type="compositionally biased region" description="Low complexity" evidence="8">
    <location>
        <begin position="221"/>
        <end position="233"/>
    </location>
</feature>
<feature type="compositionally biased region" description="Polar residues" evidence="8">
    <location>
        <begin position="176"/>
        <end position="189"/>
    </location>
</feature>
<keyword evidence="10" id="KW-1185">Reference proteome</keyword>
<protein>
    <recommendedName>
        <fullName evidence="11">Nucleoporin NUP49/NSP49</fullName>
    </recommendedName>
</protein>
<feature type="region of interest" description="Disordered" evidence="8">
    <location>
        <begin position="476"/>
        <end position="502"/>
    </location>
</feature>
<feature type="compositionally biased region" description="Polar residues" evidence="8">
    <location>
        <begin position="316"/>
        <end position="327"/>
    </location>
</feature>
<feature type="compositionally biased region" description="Polar residues" evidence="8">
    <location>
        <begin position="203"/>
        <end position="213"/>
    </location>
</feature>
<feature type="compositionally biased region" description="Low complexity" evidence="8">
    <location>
        <begin position="94"/>
        <end position="103"/>
    </location>
</feature>
<dbReference type="InterPro" id="IPR024882">
    <property type="entry name" value="NUP58/p45/49"/>
</dbReference>
<feature type="compositionally biased region" description="Basic and acidic residues" evidence="8">
    <location>
        <begin position="104"/>
        <end position="118"/>
    </location>
</feature>
<dbReference type="PANTHER" id="PTHR13437">
    <property type="entry name" value="NUCLEOPORIN P58/P45 NUCLEOPORIN-LIKE PROTEIN 1"/>
    <property type="match status" value="1"/>
</dbReference>
<evidence type="ECO:0008006" key="11">
    <source>
        <dbReference type="Google" id="ProtNLM"/>
    </source>
</evidence>
<feature type="compositionally biased region" description="Polar residues" evidence="8">
    <location>
        <begin position="119"/>
        <end position="134"/>
    </location>
</feature>
<feature type="region of interest" description="Disordered" evidence="8">
    <location>
        <begin position="1"/>
        <end position="21"/>
    </location>
</feature>
<dbReference type="EMBL" id="JAXOVC010000013">
    <property type="protein sequence ID" value="KAK4494757.1"/>
    <property type="molecule type" value="Genomic_DNA"/>
</dbReference>
<sequence length="608" mass="63317">MASSRKMSRPAGYDGDRDPALCASPLFAAMPTEIANNEFLLCQSTNNMFPNNQPSSSAPPGAGLFGSSTNLPPGASVGSVGAGAPKEPEKKPDAAAALANLSKSLEESRRKRQADEAARQQTGSGSGNQGPSLTNNSSQQQQNQPASSGLFGSSTTQNTNTTGGGGLFGGNQQQSRPQQSGGLFGATNNQQQSQPLQQGGIFGSTNQQQNHGSNTGGSMFGGTNNQQQSQSNSAGGGGLFGNTPQPNQPNGASGTLGGGIGAAQAPPSLFGGSSTQPKPSMFAGAGSGLGGSNSLFTQPAQGPPASGSAGSMFGANANNPGQSHPSLLSATQHSRLNQSAPFGRLSMGQNATQSNPTTAAAKIDIDSLRLTTRFDDCVDPVKDQLEQIDKMIREQEQYCKQIEAFCPKHGENVESIAPDVEYIKTKADDAEQALISDAQGVEAQRRNTDKDLKDLERCHRVITNLTLPQPYQYSGSGLGSMYGSQQRPQQANSTPAGEDPSTYDMDLIGNYFVPMATELQKTVNDYAKTLTEIESHMRVMESSAIAQAQQLAQQKNGMGAGQVNSDETVRELADTLRGIEHSILGVANVVGECREGVNELVLGRLGGN</sequence>
<comment type="caution">
    <text evidence="9">The sequence shown here is derived from an EMBL/GenBank/DDBJ whole genome shotgun (WGS) entry which is preliminary data.</text>
</comment>
<evidence type="ECO:0000256" key="5">
    <source>
        <dbReference type="ARBA" id="ARBA00023010"/>
    </source>
</evidence>
<keyword evidence="7" id="KW-0539">Nucleus</keyword>
<feature type="compositionally biased region" description="Low complexity" evidence="8">
    <location>
        <begin position="152"/>
        <end position="161"/>
    </location>
</feature>
<dbReference type="Pfam" id="PF21121">
    <property type="entry name" value="Nup49_C"/>
    <property type="match status" value="1"/>
</dbReference>
<keyword evidence="6" id="KW-0906">Nuclear pore complex</keyword>
<gene>
    <name evidence="9" type="ORF">PRZ48_014113</name>
</gene>
<keyword evidence="3" id="KW-0509">mRNA transport</keyword>
<keyword evidence="4" id="KW-0653">Protein transport</keyword>
<feature type="compositionally biased region" description="Low complexity" evidence="8">
    <location>
        <begin position="72"/>
        <end position="85"/>
    </location>
</feature>
<dbReference type="Proteomes" id="UP001305779">
    <property type="component" value="Unassembled WGS sequence"/>
</dbReference>
<evidence type="ECO:0000256" key="7">
    <source>
        <dbReference type="ARBA" id="ARBA00023242"/>
    </source>
</evidence>
<evidence type="ECO:0000256" key="8">
    <source>
        <dbReference type="SAM" id="MobiDB-lite"/>
    </source>
</evidence>
<organism evidence="9 10">
    <name type="scientific">Zasmidium cellare</name>
    <name type="common">Wine cellar mold</name>
    <name type="synonym">Racodium cellare</name>
    <dbReference type="NCBI Taxonomy" id="395010"/>
    <lineage>
        <taxon>Eukaryota</taxon>
        <taxon>Fungi</taxon>
        <taxon>Dikarya</taxon>
        <taxon>Ascomycota</taxon>
        <taxon>Pezizomycotina</taxon>
        <taxon>Dothideomycetes</taxon>
        <taxon>Dothideomycetidae</taxon>
        <taxon>Mycosphaerellales</taxon>
        <taxon>Mycosphaerellaceae</taxon>
        <taxon>Zasmidium</taxon>
    </lineage>
</organism>
<evidence type="ECO:0000256" key="6">
    <source>
        <dbReference type="ARBA" id="ARBA00023132"/>
    </source>
</evidence>
<evidence type="ECO:0000313" key="9">
    <source>
        <dbReference type="EMBL" id="KAK4494757.1"/>
    </source>
</evidence>
<evidence type="ECO:0000256" key="3">
    <source>
        <dbReference type="ARBA" id="ARBA00022816"/>
    </source>
</evidence>
<feature type="compositionally biased region" description="Low complexity" evidence="8">
    <location>
        <begin position="476"/>
        <end position="486"/>
    </location>
</feature>
<dbReference type="PANTHER" id="PTHR13437:SF2">
    <property type="entry name" value="NUCLEOPORIN P58_P45"/>
    <property type="match status" value="1"/>
</dbReference>
<dbReference type="Pfam" id="PF13634">
    <property type="entry name" value="Nucleoporin_FG"/>
    <property type="match status" value="3"/>
</dbReference>
<feature type="compositionally biased region" description="Low complexity" evidence="8">
    <location>
        <begin position="135"/>
        <end position="144"/>
    </location>
</feature>
<evidence type="ECO:0000256" key="4">
    <source>
        <dbReference type="ARBA" id="ARBA00022927"/>
    </source>
</evidence>